<name>A0AA37X378_9RHOB</name>
<comment type="caution">
    <text evidence="3">The sequence shown here is derived from an EMBL/GenBank/DDBJ whole genome shotgun (WGS) entry which is preliminary data.</text>
</comment>
<evidence type="ECO:0000256" key="1">
    <source>
        <dbReference type="ARBA" id="ARBA00022741"/>
    </source>
</evidence>
<dbReference type="InterPro" id="IPR056098">
    <property type="entry name" value="Acb2/Tad1_hairpin"/>
</dbReference>
<dbReference type="Proteomes" id="UP001157355">
    <property type="component" value="Unassembled WGS sequence"/>
</dbReference>
<evidence type="ECO:0000313" key="4">
    <source>
        <dbReference type="Proteomes" id="UP001157355"/>
    </source>
</evidence>
<proteinExistence type="predicted"/>
<dbReference type="EMBL" id="BSPP01000005">
    <property type="protein sequence ID" value="GLS86676.1"/>
    <property type="molecule type" value="Genomic_DNA"/>
</dbReference>
<dbReference type="AlphaFoldDB" id="A0AA37X378"/>
<keyword evidence="1" id="KW-0547">Nucleotide-binding</keyword>
<organism evidence="3 4">
    <name type="scientific">Cypionkella aquatica</name>
    <dbReference type="NCBI Taxonomy" id="1756042"/>
    <lineage>
        <taxon>Bacteria</taxon>
        <taxon>Pseudomonadati</taxon>
        <taxon>Pseudomonadota</taxon>
        <taxon>Alphaproteobacteria</taxon>
        <taxon>Rhodobacterales</taxon>
        <taxon>Paracoccaceae</taxon>
        <taxon>Cypionkella</taxon>
    </lineage>
</organism>
<sequence length="99" mass="11176">MFPSAPATFLNPEARMTPMNSVEHAALPVHGCRPQPAAALERVNAMKQIEERVLRALDELKEFPETDQRWLATGRTDIEKGFMAVDRSVFKPSRVEIVE</sequence>
<gene>
    <name evidence="3" type="ORF">GCM10010873_16500</name>
</gene>
<protein>
    <recommendedName>
        <fullName evidence="2">Acb2/Tad1 hairpin domain-containing protein</fullName>
    </recommendedName>
</protein>
<dbReference type="Pfam" id="PF24729">
    <property type="entry name" value="Acb2_Tad1_hairpin"/>
    <property type="match status" value="1"/>
</dbReference>
<dbReference type="GO" id="GO:0000166">
    <property type="term" value="F:nucleotide binding"/>
    <property type="evidence" value="ECO:0007669"/>
    <property type="project" value="UniProtKB-KW"/>
</dbReference>
<accession>A0AA37X378</accession>
<evidence type="ECO:0000313" key="3">
    <source>
        <dbReference type="EMBL" id="GLS86676.1"/>
    </source>
</evidence>
<keyword evidence="4" id="KW-1185">Reference proteome</keyword>
<feature type="domain" description="Acb2/Tad1 hairpin" evidence="2">
    <location>
        <begin position="28"/>
        <end position="90"/>
    </location>
</feature>
<evidence type="ECO:0000259" key="2">
    <source>
        <dbReference type="Pfam" id="PF24729"/>
    </source>
</evidence>
<reference evidence="3 4" key="1">
    <citation type="journal article" date="2014" name="Int. J. Syst. Evol. Microbiol.">
        <title>Complete genome sequence of Corynebacterium casei LMG S-19264T (=DSM 44701T), isolated from a smear-ripened cheese.</title>
        <authorList>
            <consortium name="US DOE Joint Genome Institute (JGI-PGF)"/>
            <person name="Walter F."/>
            <person name="Albersmeier A."/>
            <person name="Kalinowski J."/>
            <person name="Ruckert C."/>
        </authorList>
    </citation>
    <scope>NUCLEOTIDE SEQUENCE [LARGE SCALE GENOMIC DNA]</scope>
    <source>
        <strain evidence="3 4">NBRC 111766</strain>
    </source>
</reference>